<dbReference type="EMBL" id="SBHS01000055">
    <property type="protein sequence ID" value="TWU71003.1"/>
    <property type="molecule type" value="Genomic_DNA"/>
</dbReference>
<dbReference type="InterPro" id="IPR029063">
    <property type="entry name" value="SAM-dependent_MTases_sf"/>
</dbReference>
<organism evidence="2 3">
    <name type="scientific">Metarhizium rileyi (strain RCEF 4871)</name>
    <name type="common">Nomuraea rileyi</name>
    <dbReference type="NCBI Taxonomy" id="1649241"/>
    <lineage>
        <taxon>Eukaryota</taxon>
        <taxon>Fungi</taxon>
        <taxon>Dikarya</taxon>
        <taxon>Ascomycota</taxon>
        <taxon>Pezizomycotina</taxon>
        <taxon>Sordariomycetes</taxon>
        <taxon>Hypocreomycetidae</taxon>
        <taxon>Hypocreales</taxon>
        <taxon>Clavicipitaceae</taxon>
        <taxon>Metarhizium</taxon>
    </lineage>
</organism>
<evidence type="ECO:0000256" key="1">
    <source>
        <dbReference type="SAM" id="MobiDB-lite"/>
    </source>
</evidence>
<name>A0A5C6G4T3_METRR</name>
<reference evidence="3" key="1">
    <citation type="submission" date="2018-12" db="EMBL/GenBank/DDBJ databases">
        <title>The complete genome of Metarhizium rileyi, a key fungal pathogen of Lepidoptera.</title>
        <authorList>
            <person name="Binneck E."/>
            <person name="Lastra C.C.L."/>
            <person name="Sosa-Gomez D.R."/>
        </authorList>
    </citation>
    <scope>NUCLEOTIDE SEQUENCE [LARGE SCALE GENOMIC DNA]</scope>
    <source>
        <strain evidence="3">Cep018-CH2</strain>
    </source>
</reference>
<sequence length="418" mass="45135">MSNPSQLEASDDDAGNLAKTQYGDGSSPTSGNVDGPKWNLASVLMTAVAEPSDFIQQLAIQNQLLSCLKWLSEFQVLACIPLDGSISTEEIADLVCLPETQVARVVRMTATAGFLHEPQPGHFAHTALSTPFVTNLAYLDAAMFLAETAAPAALHMADATHKCYYGKKETAYSAAFPASQNFPSACVKRAKLQRQWLAYRQCVGDVDDDVTKLLARLKWRSLGNACIVDACAQSTDAAVALAETHPSLRFVVQLIDSRSDCSGHEDVFGGRISVQNRAPAAAQVVKNAAVYIVRISSQVAPLPAQILDELNAHVDVLRTNPSSTLVLALSVLPEPSDFGPVVEAKARMRDLYRFQLTNQYRIGLEDVLGIIQSASDGEGRLVVASTMRCTESPTVVLGIRYQGYQGRNLAAEQARLRI</sequence>
<dbReference type="SUPFAM" id="SSF46785">
    <property type="entry name" value="Winged helix' DNA-binding domain"/>
    <property type="match status" value="1"/>
</dbReference>
<dbReference type="InterPro" id="IPR036390">
    <property type="entry name" value="WH_DNA-bd_sf"/>
</dbReference>
<evidence type="ECO:0000313" key="3">
    <source>
        <dbReference type="Proteomes" id="UP000317257"/>
    </source>
</evidence>
<dbReference type="InterPro" id="IPR036388">
    <property type="entry name" value="WH-like_DNA-bd_sf"/>
</dbReference>
<comment type="caution">
    <text evidence="2">The sequence shown here is derived from an EMBL/GenBank/DDBJ whole genome shotgun (WGS) entry which is preliminary data.</text>
</comment>
<dbReference type="Gene3D" id="1.10.10.10">
    <property type="entry name" value="Winged helix-like DNA-binding domain superfamily/Winged helix DNA-binding domain"/>
    <property type="match status" value="1"/>
</dbReference>
<accession>A0A5C6G4T3</accession>
<feature type="region of interest" description="Disordered" evidence="1">
    <location>
        <begin position="1"/>
        <end position="33"/>
    </location>
</feature>
<dbReference type="Gene3D" id="3.40.50.150">
    <property type="entry name" value="Vaccinia Virus protein VP39"/>
    <property type="match status" value="1"/>
</dbReference>
<dbReference type="PANTHER" id="PTHR43712">
    <property type="entry name" value="PUTATIVE (AFU_ORTHOLOGUE AFUA_4G14580)-RELATED"/>
    <property type="match status" value="1"/>
</dbReference>
<dbReference type="AlphaFoldDB" id="A0A5C6G4T3"/>
<feature type="compositionally biased region" description="Polar residues" evidence="1">
    <location>
        <begin position="23"/>
        <end position="32"/>
    </location>
</feature>
<evidence type="ECO:0000313" key="2">
    <source>
        <dbReference type="EMBL" id="TWU71003.1"/>
    </source>
</evidence>
<protein>
    <submittedName>
        <fullName evidence="2">Uncharacterized protein</fullName>
    </submittedName>
</protein>
<gene>
    <name evidence="2" type="ORF">ED733_001830</name>
</gene>
<proteinExistence type="predicted"/>
<dbReference type="Proteomes" id="UP000317257">
    <property type="component" value="Unassembled WGS sequence"/>
</dbReference>
<dbReference type="PANTHER" id="PTHR43712:SF15">
    <property type="entry name" value="MONODICTYPHENONE CLUSTER TRANSCRIPTIONAL COACTIVATOR MDPA"/>
    <property type="match status" value="1"/>
</dbReference>